<evidence type="ECO:0000313" key="4">
    <source>
        <dbReference type="EMBL" id="PFG15647.1"/>
    </source>
</evidence>
<dbReference type="AlphaFoldDB" id="A0A2A9CMG1"/>
<dbReference type="InterPro" id="IPR036291">
    <property type="entry name" value="NAD(P)-bd_dom_sf"/>
</dbReference>
<evidence type="ECO:0000313" key="5">
    <source>
        <dbReference type="Proteomes" id="UP000226079"/>
    </source>
</evidence>
<evidence type="ECO:0000259" key="2">
    <source>
        <dbReference type="Pfam" id="PF01408"/>
    </source>
</evidence>
<protein>
    <submittedName>
        <fullName evidence="4">Putative dehydrogenase</fullName>
    </submittedName>
</protein>
<keyword evidence="1" id="KW-0560">Oxidoreductase</keyword>
<dbReference type="EMBL" id="PDJC01000001">
    <property type="protein sequence ID" value="PFG15647.1"/>
    <property type="molecule type" value="Genomic_DNA"/>
</dbReference>
<feature type="domain" description="Gfo/Idh/MocA-like oxidoreductase N-terminal" evidence="2">
    <location>
        <begin position="2"/>
        <end position="120"/>
    </location>
</feature>
<dbReference type="Gene3D" id="3.30.360.10">
    <property type="entry name" value="Dihydrodipicolinate Reductase, domain 2"/>
    <property type="match status" value="1"/>
</dbReference>
<comment type="caution">
    <text evidence="4">The sequence shown here is derived from an EMBL/GenBank/DDBJ whole genome shotgun (WGS) entry which is preliminary data.</text>
</comment>
<dbReference type="SUPFAM" id="SSF55347">
    <property type="entry name" value="Glyceraldehyde-3-phosphate dehydrogenase-like, C-terminal domain"/>
    <property type="match status" value="1"/>
</dbReference>
<dbReference type="RefSeq" id="WP_098459261.1">
    <property type="nucleotide sequence ID" value="NZ_PDJC01000001.1"/>
</dbReference>
<dbReference type="InterPro" id="IPR000683">
    <property type="entry name" value="Gfo/Idh/MocA-like_OxRdtase_N"/>
</dbReference>
<feature type="domain" description="GFO/IDH/MocA-like oxidoreductase" evidence="3">
    <location>
        <begin position="128"/>
        <end position="251"/>
    </location>
</feature>
<evidence type="ECO:0000259" key="3">
    <source>
        <dbReference type="Pfam" id="PF22725"/>
    </source>
</evidence>
<dbReference type="Pfam" id="PF22725">
    <property type="entry name" value="GFO_IDH_MocA_C3"/>
    <property type="match status" value="1"/>
</dbReference>
<keyword evidence="5" id="KW-1185">Reference proteome</keyword>
<gene>
    <name evidence="4" type="ORF">ATK74_0167</name>
</gene>
<name>A0A2A9CMG1_9ACTN</name>
<proteinExistence type="predicted"/>
<dbReference type="OrthoDB" id="9792085at2"/>
<evidence type="ECO:0000256" key="1">
    <source>
        <dbReference type="ARBA" id="ARBA00023002"/>
    </source>
</evidence>
<dbReference type="SUPFAM" id="SSF51735">
    <property type="entry name" value="NAD(P)-binding Rossmann-fold domains"/>
    <property type="match status" value="1"/>
</dbReference>
<dbReference type="GO" id="GO:0016491">
    <property type="term" value="F:oxidoreductase activity"/>
    <property type="evidence" value="ECO:0007669"/>
    <property type="project" value="UniProtKB-KW"/>
</dbReference>
<dbReference type="PANTHER" id="PTHR43818:SF11">
    <property type="entry name" value="BCDNA.GH03377"/>
    <property type="match status" value="1"/>
</dbReference>
<dbReference type="Proteomes" id="UP000226079">
    <property type="component" value="Unassembled WGS sequence"/>
</dbReference>
<dbReference type="PANTHER" id="PTHR43818">
    <property type="entry name" value="BCDNA.GH03377"/>
    <property type="match status" value="1"/>
</dbReference>
<dbReference type="InterPro" id="IPR055170">
    <property type="entry name" value="GFO_IDH_MocA-like_dom"/>
</dbReference>
<organism evidence="4 5">
    <name type="scientific">Propionicimonas paludicola</name>
    <dbReference type="NCBI Taxonomy" id="185243"/>
    <lineage>
        <taxon>Bacteria</taxon>
        <taxon>Bacillati</taxon>
        <taxon>Actinomycetota</taxon>
        <taxon>Actinomycetes</taxon>
        <taxon>Propionibacteriales</taxon>
        <taxon>Nocardioidaceae</taxon>
        <taxon>Propionicimonas</taxon>
    </lineage>
</organism>
<accession>A0A2A9CMG1</accession>
<reference evidence="4 5" key="1">
    <citation type="submission" date="2017-10" db="EMBL/GenBank/DDBJ databases">
        <title>Sequencing the genomes of 1000 actinobacteria strains.</title>
        <authorList>
            <person name="Klenk H.-P."/>
        </authorList>
    </citation>
    <scope>NUCLEOTIDE SEQUENCE [LARGE SCALE GENOMIC DNA]</scope>
    <source>
        <strain evidence="4 5">DSM 15597</strain>
    </source>
</reference>
<dbReference type="Pfam" id="PF01408">
    <property type="entry name" value="GFO_IDH_MocA"/>
    <property type="match status" value="1"/>
</dbReference>
<sequence length="350" mass="38288">MIRVGVVGMGKMGLSHLSIFRAHPQVELAGICDSNSYLLSVLGKYTGIPTYSSYETMLTKGELDAVVIATPSALHAPMVRTALDRGLHVFCEKPFCLDPAESEQLTALAEQKALVTAVGYHYRFVGTFAEVKRLLDAGAIGEVTLAQAEAFGPVVLKRQGTTWRSKKQLGGGSLYDYAAHPLNLLNWYLGSPSWVGGTVLQPVFSAETDDQVAGTLRFDSGATGQISVNWSDESERKMSTKITLWGTKGRIHADRQELQVYLREEGPAGYRKGWTVKYTTELTKDVWFYLRGEEYSAQADDFITRIADHRTEGVNSFASASATDQTLALMVADAEAPAKPRGGLRRLIGR</sequence>
<dbReference type="Gene3D" id="3.40.50.720">
    <property type="entry name" value="NAD(P)-binding Rossmann-like Domain"/>
    <property type="match status" value="1"/>
</dbReference>
<dbReference type="GO" id="GO:0000166">
    <property type="term" value="F:nucleotide binding"/>
    <property type="evidence" value="ECO:0007669"/>
    <property type="project" value="InterPro"/>
</dbReference>
<dbReference type="InterPro" id="IPR050463">
    <property type="entry name" value="Gfo/Idh/MocA_oxidrdct_glycsds"/>
</dbReference>